<protein>
    <submittedName>
        <fullName evidence="1">Uncharacterized beta-barrel protein YwiB, DUF1934 family</fullName>
    </submittedName>
</protein>
<dbReference type="Pfam" id="PF09148">
    <property type="entry name" value="DUF1934"/>
    <property type="match status" value="1"/>
</dbReference>
<evidence type="ECO:0000313" key="2">
    <source>
        <dbReference type="Proteomes" id="UP000184536"/>
    </source>
</evidence>
<dbReference type="SUPFAM" id="SSF50814">
    <property type="entry name" value="Lipocalins"/>
    <property type="match status" value="1"/>
</dbReference>
<gene>
    <name evidence="1" type="ORF">SAMN02745975_02690</name>
</gene>
<dbReference type="Proteomes" id="UP000184536">
    <property type="component" value="Unassembled WGS sequence"/>
</dbReference>
<proteinExistence type="predicted"/>
<dbReference type="STRING" id="1121919.SAMN02745975_02690"/>
<dbReference type="Gene3D" id="2.40.128.20">
    <property type="match status" value="1"/>
</dbReference>
<dbReference type="AlphaFoldDB" id="A0A1M6LJE3"/>
<dbReference type="InterPro" id="IPR015231">
    <property type="entry name" value="DUF1934"/>
</dbReference>
<dbReference type="OrthoDB" id="1680906at2"/>
<name>A0A1M6LJE3_9FIRM</name>
<accession>A0A1M6LJE3</accession>
<dbReference type="RefSeq" id="WP_110941778.1">
    <property type="nucleotide sequence ID" value="NZ_FQZV01000037.1"/>
</dbReference>
<keyword evidence="2" id="KW-1185">Reference proteome</keyword>
<dbReference type="EMBL" id="FQZV01000037">
    <property type="protein sequence ID" value="SHJ71280.1"/>
    <property type="molecule type" value="Genomic_DNA"/>
</dbReference>
<organism evidence="1 2">
    <name type="scientific">Geosporobacter subterraneus DSM 17957</name>
    <dbReference type="NCBI Taxonomy" id="1121919"/>
    <lineage>
        <taxon>Bacteria</taxon>
        <taxon>Bacillati</taxon>
        <taxon>Bacillota</taxon>
        <taxon>Clostridia</taxon>
        <taxon>Peptostreptococcales</taxon>
        <taxon>Thermotaleaceae</taxon>
        <taxon>Geosporobacter</taxon>
    </lineage>
</organism>
<reference evidence="2" key="1">
    <citation type="submission" date="2016-11" db="EMBL/GenBank/DDBJ databases">
        <authorList>
            <person name="Varghese N."/>
            <person name="Submissions S."/>
        </authorList>
    </citation>
    <scope>NUCLEOTIDE SEQUENCE [LARGE SCALE GENOMIC DNA]</scope>
    <source>
        <strain evidence="2">DSM 17957</strain>
    </source>
</reference>
<sequence length="138" mass="15820">MKNIMLRIEGTQRSIDGEESTIELTTEGKLYKKENATYLVYEESEISGMEGCTTTVKVIKDQVSMRRFGTANSEIVFQKGKKYVTHYNTPYGIFDMEVLTREIACNMTDADKGDIYIEYNISLEGMVESRNKLSIRIM</sequence>
<evidence type="ECO:0000313" key="1">
    <source>
        <dbReference type="EMBL" id="SHJ71280.1"/>
    </source>
</evidence>
<dbReference type="InterPro" id="IPR012674">
    <property type="entry name" value="Calycin"/>
</dbReference>